<dbReference type="EMBL" id="JALJOQ010000023">
    <property type="protein sequence ID" value="KAK9808434.1"/>
    <property type="molecule type" value="Genomic_DNA"/>
</dbReference>
<gene>
    <name evidence="10" type="ORF">WJX73_004898</name>
</gene>
<keyword evidence="11" id="KW-1185">Reference proteome</keyword>
<evidence type="ECO:0000256" key="9">
    <source>
        <dbReference type="SAM" id="Phobius"/>
    </source>
</evidence>
<comment type="similarity">
    <text evidence="4">Belongs to the cytochrome c oxidase subunit 5C family.</text>
</comment>
<evidence type="ECO:0000256" key="7">
    <source>
        <dbReference type="ARBA" id="ARBA00023128"/>
    </source>
</evidence>
<dbReference type="GO" id="GO:0005739">
    <property type="term" value="C:mitochondrion"/>
    <property type="evidence" value="ECO:0007669"/>
    <property type="project" value="UniProtKB-SubCell"/>
</dbReference>
<protein>
    <recommendedName>
        <fullName evidence="12">Cytochrome c oxidase subunit 5C</fullName>
    </recommendedName>
</protein>
<name>A0AAW1PFY1_9CHLO</name>
<keyword evidence="5 9" id="KW-0812">Transmembrane</keyword>
<comment type="subcellular location">
    <subcellularLocation>
        <location evidence="3">Membrane</location>
    </subcellularLocation>
    <subcellularLocation>
        <location evidence="2">Mitochondrion</location>
    </subcellularLocation>
</comment>
<dbReference type="AlphaFoldDB" id="A0AAW1PFY1"/>
<dbReference type="GO" id="GO:0016020">
    <property type="term" value="C:membrane"/>
    <property type="evidence" value="ECO:0007669"/>
    <property type="project" value="UniProtKB-SubCell"/>
</dbReference>
<reference evidence="10 11" key="1">
    <citation type="journal article" date="2024" name="Nat. Commun.">
        <title>Phylogenomics reveals the evolutionary origins of lichenization in chlorophyte algae.</title>
        <authorList>
            <person name="Puginier C."/>
            <person name="Libourel C."/>
            <person name="Otte J."/>
            <person name="Skaloud P."/>
            <person name="Haon M."/>
            <person name="Grisel S."/>
            <person name="Petersen M."/>
            <person name="Berrin J.G."/>
            <person name="Delaux P.M."/>
            <person name="Dal Grande F."/>
            <person name="Keller J."/>
        </authorList>
    </citation>
    <scope>NUCLEOTIDE SEQUENCE [LARGE SCALE GENOMIC DNA]</scope>
    <source>
        <strain evidence="10 11">SAG 2036</strain>
    </source>
</reference>
<dbReference type="PANTHER" id="PTHR34372">
    <property type="entry name" value="CYTOCHROME C OXIDASE SUBUNIT 5C-2-RELATED"/>
    <property type="match status" value="1"/>
</dbReference>
<dbReference type="Proteomes" id="UP001465755">
    <property type="component" value="Unassembled WGS sequence"/>
</dbReference>
<comment type="function">
    <text evidence="1">This protein is one of the nuclear-coded polypeptide chains of cytochrome c oxidase, the terminal oxidase in mitochondrial electron transport.</text>
</comment>
<feature type="transmembrane region" description="Helical" evidence="9">
    <location>
        <begin position="23"/>
        <end position="43"/>
    </location>
</feature>
<keyword evidence="6 9" id="KW-1133">Transmembrane helix</keyword>
<dbReference type="PANTHER" id="PTHR34372:SF2">
    <property type="entry name" value="CYTOCHROME C OXIDASE SUBUNIT 5C-2-RELATED"/>
    <property type="match status" value="1"/>
</dbReference>
<comment type="caution">
    <text evidence="10">The sequence shown here is derived from an EMBL/GenBank/DDBJ whole genome shotgun (WGS) entry which is preliminary data.</text>
</comment>
<organism evidence="10 11">
    <name type="scientific">Symbiochloris irregularis</name>
    <dbReference type="NCBI Taxonomy" id="706552"/>
    <lineage>
        <taxon>Eukaryota</taxon>
        <taxon>Viridiplantae</taxon>
        <taxon>Chlorophyta</taxon>
        <taxon>core chlorophytes</taxon>
        <taxon>Trebouxiophyceae</taxon>
        <taxon>Trebouxiales</taxon>
        <taxon>Trebouxiaceae</taxon>
        <taxon>Symbiochloris</taxon>
    </lineage>
</organism>
<evidence type="ECO:0000313" key="10">
    <source>
        <dbReference type="EMBL" id="KAK9808434.1"/>
    </source>
</evidence>
<evidence type="ECO:0000313" key="11">
    <source>
        <dbReference type="Proteomes" id="UP001465755"/>
    </source>
</evidence>
<evidence type="ECO:0000256" key="5">
    <source>
        <dbReference type="ARBA" id="ARBA00022692"/>
    </source>
</evidence>
<evidence type="ECO:0000256" key="8">
    <source>
        <dbReference type="ARBA" id="ARBA00023136"/>
    </source>
</evidence>
<keyword evidence="8 9" id="KW-0472">Membrane</keyword>
<evidence type="ECO:0000256" key="4">
    <source>
        <dbReference type="ARBA" id="ARBA00009591"/>
    </source>
</evidence>
<evidence type="ECO:0000256" key="2">
    <source>
        <dbReference type="ARBA" id="ARBA00004173"/>
    </source>
</evidence>
<sequence>MSSNTAVIRAAQMFTKNGNSKNVNLVAEIAIGSGLGLAAGLVWKTYHWNEKRKIDEYYHTLAKIQAAPKEEDS</sequence>
<evidence type="ECO:0000256" key="1">
    <source>
        <dbReference type="ARBA" id="ARBA00002480"/>
    </source>
</evidence>
<evidence type="ECO:0000256" key="6">
    <source>
        <dbReference type="ARBA" id="ARBA00022989"/>
    </source>
</evidence>
<evidence type="ECO:0008006" key="12">
    <source>
        <dbReference type="Google" id="ProtNLM"/>
    </source>
</evidence>
<accession>A0AAW1PFY1</accession>
<keyword evidence="7" id="KW-0496">Mitochondrion</keyword>
<dbReference type="InterPro" id="IPR008432">
    <property type="entry name" value="COX5C"/>
</dbReference>
<evidence type="ECO:0000256" key="3">
    <source>
        <dbReference type="ARBA" id="ARBA00004370"/>
    </source>
</evidence>
<proteinExistence type="inferred from homology"/>